<evidence type="ECO:0000313" key="2">
    <source>
        <dbReference type="Proteomes" id="UP000516305"/>
    </source>
</evidence>
<dbReference type="KEGG" id="chyd:H4K34_13910"/>
<proteinExistence type="predicted"/>
<organism evidence="1 2">
    <name type="scientific">Croceimicrobium hydrocarbonivorans</name>
    <dbReference type="NCBI Taxonomy" id="2761580"/>
    <lineage>
        <taxon>Bacteria</taxon>
        <taxon>Pseudomonadati</taxon>
        <taxon>Bacteroidota</taxon>
        <taxon>Flavobacteriia</taxon>
        <taxon>Flavobacteriales</taxon>
        <taxon>Owenweeksiaceae</taxon>
        <taxon>Croceimicrobium</taxon>
    </lineage>
</organism>
<dbReference type="RefSeq" id="WP_210757996.1">
    <property type="nucleotide sequence ID" value="NZ_CP060139.1"/>
</dbReference>
<name>A0A7H0VCL6_9FLAO</name>
<dbReference type="Proteomes" id="UP000516305">
    <property type="component" value="Chromosome"/>
</dbReference>
<evidence type="ECO:0008006" key="3">
    <source>
        <dbReference type="Google" id="ProtNLM"/>
    </source>
</evidence>
<keyword evidence="2" id="KW-1185">Reference proteome</keyword>
<accession>A0A7H0VCL6</accession>
<dbReference type="EMBL" id="CP060139">
    <property type="protein sequence ID" value="QNR23464.1"/>
    <property type="molecule type" value="Genomic_DNA"/>
</dbReference>
<protein>
    <recommendedName>
        <fullName evidence="3">Zinc ribbon domain-containing protein</fullName>
    </recommendedName>
</protein>
<dbReference type="AlphaFoldDB" id="A0A7H0VCL6"/>
<sequence length="158" mass="18272">MTILHFLIIVLLFGIGLAIPLRLNYLRYFYNFEKEINEYLQKSNLKLLEQHSPSGLDWDNAPFPKEKWIKPAVFFIEGTHLSQSKYYIINTSSEISLWLKVEIYALQGTKLHFRKSPQKLAPRSAQELKNQSTSPCPACSYPIVASDQFCPDCGIRLF</sequence>
<reference evidence="1 2" key="1">
    <citation type="submission" date="2020-08" db="EMBL/GenBank/DDBJ databases">
        <title>Croceimicrobium hydrocarbonivorans gen. nov., sp. nov., a novel marine bacterium isolated from a bacterial consortium that degrades polyethylene terephthalate.</title>
        <authorList>
            <person name="Liu R."/>
        </authorList>
    </citation>
    <scope>NUCLEOTIDE SEQUENCE [LARGE SCALE GENOMIC DNA]</scope>
    <source>
        <strain evidence="1 2">A20-9</strain>
    </source>
</reference>
<evidence type="ECO:0000313" key="1">
    <source>
        <dbReference type="EMBL" id="QNR23464.1"/>
    </source>
</evidence>
<gene>
    <name evidence="1" type="ORF">H4K34_13910</name>
</gene>